<dbReference type="Pfam" id="PF25963">
    <property type="entry name" value="Beta-barrel_AAEA"/>
    <property type="match status" value="1"/>
</dbReference>
<accession>A0A142VYC0</accession>
<dbReference type="EMBL" id="CP013342">
    <property type="protein sequence ID" value="AMU94722.1"/>
    <property type="molecule type" value="Genomic_DNA"/>
</dbReference>
<evidence type="ECO:0000256" key="5">
    <source>
        <dbReference type="ARBA" id="ARBA00022519"/>
    </source>
</evidence>
<evidence type="ECO:0000313" key="14">
    <source>
        <dbReference type="Proteomes" id="UP000076234"/>
    </source>
</evidence>
<dbReference type="InterPro" id="IPR050739">
    <property type="entry name" value="MFP"/>
</dbReference>
<dbReference type="GO" id="GO:0046677">
    <property type="term" value="P:response to antibiotic"/>
    <property type="evidence" value="ECO:0007669"/>
    <property type="project" value="UniProtKB-ARBA"/>
</dbReference>
<keyword evidence="9" id="KW-0175">Coiled coil</keyword>
<dbReference type="KEGG" id="ster:AOA14_08930"/>
<protein>
    <submittedName>
        <fullName evidence="13">Hemolysin D</fullName>
    </submittedName>
</protein>
<evidence type="ECO:0000256" key="8">
    <source>
        <dbReference type="ARBA" id="ARBA00023136"/>
    </source>
</evidence>
<dbReference type="Gene3D" id="1.10.287.470">
    <property type="entry name" value="Helix hairpin bin"/>
    <property type="match status" value="2"/>
</dbReference>
<keyword evidence="4" id="KW-1003">Cell membrane</keyword>
<evidence type="ECO:0000259" key="12">
    <source>
        <dbReference type="Pfam" id="PF25963"/>
    </source>
</evidence>
<dbReference type="PANTHER" id="PTHR30386">
    <property type="entry name" value="MEMBRANE FUSION SUBUNIT OF EMRAB-TOLC MULTIDRUG EFFLUX PUMP"/>
    <property type="match status" value="1"/>
</dbReference>
<evidence type="ECO:0000256" key="1">
    <source>
        <dbReference type="ARBA" id="ARBA00004377"/>
    </source>
</evidence>
<evidence type="ECO:0000256" key="4">
    <source>
        <dbReference type="ARBA" id="ARBA00022475"/>
    </source>
</evidence>
<dbReference type="SUPFAM" id="SSF111369">
    <property type="entry name" value="HlyD-like secretion proteins"/>
    <property type="match status" value="2"/>
</dbReference>
<dbReference type="GO" id="GO:1990961">
    <property type="term" value="P:xenobiotic detoxification by transmembrane export across the plasma membrane"/>
    <property type="evidence" value="ECO:0007669"/>
    <property type="project" value="UniProtKB-ARBA"/>
</dbReference>
<comment type="subcellular location">
    <subcellularLocation>
        <location evidence="1">Cell inner membrane</location>
        <topology evidence="1">Single-pass membrane protein</topology>
    </subcellularLocation>
</comment>
<feature type="domain" description="Multidrug export protein EmrA/FarA alpha-helical hairpin" evidence="11">
    <location>
        <begin position="140"/>
        <end position="246"/>
    </location>
</feature>
<evidence type="ECO:0000256" key="2">
    <source>
        <dbReference type="ARBA" id="ARBA00009477"/>
    </source>
</evidence>
<evidence type="ECO:0000313" key="13">
    <source>
        <dbReference type="EMBL" id="AMU94722.1"/>
    </source>
</evidence>
<sequence>MTDTPAVDSETPAAAEGRPATRRKALRILALVVVTIAALWGIWYFLTQAGRVSTDNAYVGADSAAVTALVSGPVKEVRVSGTQAVKKGDILVILDDADQRIALADAEAALRQARQRYGQASANADAARARVSARGADIAQARARLRDADAAVAKARAELARREGLAGTGAVSGEELTAARTAFASASATRDLAAAAIASAEATRGSASGDLGAAEAVVRGTTIETAPDVAAAQARLEKAQLDLERTIIRAPVAGIVTNRQVQVGQRIAAGAPIMVIVPIATAYVDANYKESQFRKIRIGQPVELTSDYYGGDVVYHGKVIGIAGGTGAAFSLIPAQNATGNWVKVVQRLPVRIALDPKELQAHPLRVGLSMEATIDTRGK</sequence>
<dbReference type="Gene3D" id="2.40.30.170">
    <property type="match status" value="1"/>
</dbReference>
<comment type="similarity">
    <text evidence="2">Belongs to the membrane fusion protein (MFP) (TC 8.A.1) family.</text>
</comment>
<dbReference type="InterPro" id="IPR058634">
    <property type="entry name" value="AaeA-lik-b-barrel"/>
</dbReference>
<dbReference type="GO" id="GO:0015721">
    <property type="term" value="P:bile acid and bile salt transport"/>
    <property type="evidence" value="ECO:0007669"/>
    <property type="project" value="UniProtKB-ARBA"/>
</dbReference>
<reference evidence="13 14" key="2">
    <citation type="journal article" date="2016" name="Genome Announc.">
        <title>Complete Genome Sequence of Sphingopyxis terrae Strain 203-1 (NBRC 111660), a Polyethylene Glycol Degrader.</title>
        <authorList>
            <person name="Ohtsubo Y."/>
            <person name="Nonoyama S."/>
            <person name="Nagata Y."/>
            <person name="Numata M."/>
            <person name="Tsuchikane K."/>
            <person name="Hosoyama A."/>
            <person name="Yamazoe A."/>
            <person name="Tsuda M."/>
            <person name="Fujita N."/>
            <person name="Kawai F."/>
        </authorList>
    </citation>
    <scope>NUCLEOTIDE SEQUENCE [LARGE SCALE GENOMIC DNA]</scope>
    <source>
        <strain evidence="13 14">203-1</strain>
    </source>
</reference>
<feature type="domain" description="p-hydroxybenzoic acid efflux pump subunit AaeA-like beta-barrel" evidence="12">
    <location>
        <begin position="282"/>
        <end position="361"/>
    </location>
</feature>
<evidence type="ECO:0000256" key="10">
    <source>
        <dbReference type="SAM" id="Phobius"/>
    </source>
</evidence>
<dbReference type="AlphaFoldDB" id="A0A142VYC0"/>
<dbReference type="Pfam" id="PF25885">
    <property type="entry name" value="HH_EMRA"/>
    <property type="match status" value="1"/>
</dbReference>
<name>A0A142VYC0_9SPHN</name>
<feature type="transmembrane region" description="Helical" evidence="10">
    <location>
        <begin position="28"/>
        <end position="46"/>
    </location>
</feature>
<dbReference type="Gene3D" id="2.40.50.100">
    <property type="match status" value="1"/>
</dbReference>
<proteinExistence type="inferred from homology"/>
<dbReference type="GO" id="GO:0005886">
    <property type="term" value="C:plasma membrane"/>
    <property type="evidence" value="ECO:0007669"/>
    <property type="project" value="UniProtKB-SubCell"/>
</dbReference>
<dbReference type="PANTHER" id="PTHR30386:SF19">
    <property type="entry name" value="MULTIDRUG EXPORT PROTEIN EMRA-RELATED"/>
    <property type="match status" value="1"/>
</dbReference>
<dbReference type="Proteomes" id="UP000076234">
    <property type="component" value="Chromosome"/>
</dbReference>
<evidence type="ECO:0000256" key="9">
    <source>
        <dbReference type="SAM" id="Coils"/>
    </source>
</evidence>
<reference evidence="14" key="1">
    <citation type="submission" date="2015-11" db="EMBL/GenBank/DDBJ databases">
        <title>Complete genome sequence of a polyethylene glycol-degrading strain Sphingopyxis terrae strain 203-1 (NBRC 15098).</title>
        <authorList>
            <person name="Yoshiyuki O."/>
            <person name="Shouta N."/>
            <person name="Nagata Y."/>
            <person name="Numata M."/>
            <person name="Tsuchikane K."/>
            <person name="Hosoyama A."/>
            <person name="Yamazoe A."/>
            <person name="Tsuda M."/>
            <person name="Fujita N."/>
            <person name="Kawai F."/>
        </authorList>
    </citation>
    <scope>NUCLEOTIDE SEQUENCE [LARGE SCALE GENOMIC DNA]</scope>
    <source>
        <strain evidence="14">203-1</strain>
    </source>
</reference>
<organism evidence="13 14">
    <name type="scientific">Sphingopyxis terrae subsp. terrae NBRC 15098</name>
    <dbReference type="NCBI Taxonomy" id="1219058"/>
    <lineage>
        <taxon>Bacteria</taxon>
        <taxon>Pseudomonadati</taxon>
        <taxon>Pseudomonadota</taxon>
        <taxon>Alphaproteobacteria</taxon>
        <taxon>Sphingomonadales</taxon>
        <taxon>Sphingomonadaceae</taxon>
        <taxon>Sphingopyxis</taxon>
    </lineage>
</organism>
<dbReference type="STRING" id="1219058.AOA14_08930"/>
<evidence type="ECO:0000256" key="3">
    <source>
        <dbReference type="ARBA" id="ARBA00022448"/>
    </source>
</evidence>
<gene>
    <name evidence="13" type="ORF">AOA14_08930</name>
</gene>
<dbReference type="FunFam" id="2.40.30.170:FF:000003">
    <property type="entry name" value="Multidrug resistance protein A"/>
    <property type="match status" value="1"/>
</dbReference>
<keyword evidence="7 10" id="KW-1133">Transmembrane helix</keyword>
<dbReference type="RefSeq" id="WP_062901534.1">
    <property type="nucleotide sequence ID" value="NZ_CP013342.1"/>
</dbReference>
<evidence type="ECO:0000259" key="11">
    <source>
        <dbReference type="Pfam" id="PF25885"/>
    </source>
</evidence>
<keyword evidence="8 10" id="KW-0472">Membrane</keyword>
<dbReference type="InterPro" id="IPR058633">
    <property type="entry name" value="EmrA/FarA_HH"/>
</dbReference>
<keyword evidence="5" id="KW-0997">Cell inner membrane</keyword>
<evidence type="ECO:0000256" key="7">
    <source>
        <dbReference type="ARBA" id="ARBA00022989"/>
    </source>
</evidence>
<evidence type="ECO:0000256" key="6">
    <source>
        <dbReference type="ARBA" id="ARBA00022692"/>
    </source>
</evidence>
<keyword evidence="6 10" id="KW-0812">Transmembrane</keyword>
<dbReference type="PRINTS" id="PR01490">
    <property type="entry name" value="RTXTOXIND"/>
</dbReference>
<keyword evidence="3" id="KW-0813">Transport</keyword>
<feature type="coiled-coil region" evidence="9">
    <location>
        <begin position="103"/>
        <end position="158"/>
    </location>
</feature>